<sequence>MAKRDRKRDNGESYEPDVFDNPPSGPAGVHRGNTSLASRLVPFAIVVLVAALCGFAAWGFFSGEVNNITWPWSSHSTTQSAADASSESKSSSSDSTDSSDSSDSSKSDSSASKDSSSDSSSKQDSSDQQTSDAQAQQDEAAKQQAAQQQAEAAAQPNKATEVRVVNGTRTSGYATSRKNTLNAAGYTNVVAANPSGSLPSSTVVWYQSESDKATAENVASTLGISNVQQASGISAAIVVVLMN</sequence>
<evidence type="ECO:0000313" key="5">
    <source>
        <dbReference type="Proteomes" id="UP000029072"/>
    </source>
</evidence>
<reference evidence="4 5" key="1">
    <citation type="submission" date="2014-03" db="EMBL/GenBank/DDBJ databases">
        <title>Genomics of Bifidobacteria.</title>
        <authorList>
            <person name="Ventura M."/>
            <person name="Milani C."/>
            <person name="Lugli G.A."/>
        </authorList>
    </citation>
    <scope>NUCLEOTIDE SEQUENCE [LARGE SCALE GENOMIC DNA]</scope>
    <source>
        <strain evidence="4 5">DSM 23973</strain>
    </source>
</reference>
<dbReference type="EMBL" id="JGYS01000001">
    <property type="protein sequence ID" value="KFI56490.1"/>
    <property type="molecule type" value="Genomic_DNA"/>
</dbReference>
<feature type="compositionally biased region" description="Low complexity" evidence="1">
    <location>
        <begin position="79"/>
        <end position="155"/>
    </location>
</feature>
<feature type="region of interest" description="Disordered" evidence="1">
    <location>
        <begin position="74"/>
        <end position="164"/>
    </location>
</feature>
<keyword evidence="2" id="KW-0812">Transmembrane</keyword>
<gene>
    <name evidence="4" type="ORF">BCAL_0083</name>
</gene>
<accession>A0A087ACJ0</accession>
<dbReference type="RefSeq" id="WP_043167547.1">
    <property type="nucleotide sequence ID" value="NZ_JDUV01000029.1"/>
</dbReference>
<evidence type="ECO:0000259" key="3">
    <source>
        <dbReference type="Pfam" id="PF13399"/>
    </source>
</evidence>
<dbReference type="eggNOG" id="ENOG50330SA">
    <property type="taxonomic scope" value="Bacteria"/>
</dbReference>
<dbReference type="STRING" id="1437609.BCAL_0083"/>
<name>A0A087ACJ0_9BIFI</name>
<dbReference type="OrthoDB" id="3242784at2"/>
<feature type="region of interest" description="Disordered" evidence="1">
    <location>
        <begin position="1"/>
        <end position="30"/>
    </location>
</feature>
<feature type="domain" description="LytR/CpsA/Psr regulator C-terminal" evidence="3">
    <location>
        <begin position="160"/>
        <end position="241"/>
    </location>
</feature>
<dbReference type="Pfam" id="PF13399">
    <property type="entry name" value="LytR_C"/>
    <property type="match status" value="1"/>
</dbReference>
<organism evidence="4 5">
    <name type="scientific">Bifidobacterium callitrichos DSM 23973</name>
    <dbReference type="NCBI Taxonomy" id="1437609"/>
    <lineage>
        <taxon>Bacteria</taxon>
        <taxon>Bacillati</taxon>
        <taxon>Actinomycetota</taxon>
        <taxon>Actinomycetes</taxon>
        <taxon>Bifidobacteriales</taxon>
        <taxon>Bifidobacteriaceae</taxon>
        <taxon>Bifidobacterium</taxon>
    </lineage>
</organism>
<evidence type="ECO:0000256" key="1">
    <source>
        <dbReference type="SAM" id="MobiDB-lite"/>
    </source>
</evidence>
<keyword evidence="2" id="KW-1133">Transmembrane helix</keyword>
<keyword evidence="2" id="KW-0472">Membrane</keyword>
<protein>
    <recommendedName>
        <fullName evidence="3">LytR/CpsA/Psr regulator C-terminal domain-containing protein</fullName>
    </recommendedName>
</protein>
<comment type="caution">
    <text evidence="4">The sequence shown here is derived from an EMBL/GenBank/DDBJ whole genome shotgun (WGS) entry which is preliminary data.</text>
</comment>
<dbReference type="InterPro" id="IPR027381">
    <property type="entry name" value="LytR/CpsA/Psr_C"/>
</dbReference>
<feature type="transmembrane region" description="Helical" evidence="2">
    <location>
        <begin position="40"/>
        <end position="61"/>
    </location>
</feature>
<dbReference type="Gene3D" id="3.30.70.2390">
    <property type="match status" value="1"/>
</dbReference>
<evidence type="ECO:0000256" key="2">
    <source>
        <dbReference type="SAM" id="Phobius"/>
    </source>
</evidence>
<dbReference type="AlphaFoldDB" id="A0A087ACJ0"/>
<dbReference type="Proteomes" id="UP000029072">
    <property type="component" value="Unassembled WGS sequence"/>
</dbReference>
<proteinExistence type="predicted"/>
<evidence type="ECO:0000313" key="4">
    <source>
        <dbReference type="EMBL" id="KFI56490.1"/>
    </source>
</evidence>